<keyword evidence="2" id="KW-1185">Reference proteome</keyword>
<dbReference type="Proteomes" id="UP000824120">
    <property type="component" value="Chromosome 5"/>
</dbReference>
<protein>
    <submittedName>
        <fullName evidence="1">Uncharacterized protein</fullName>
    </submittedName>
</protein>
<name>A0A9J5YX98_SOLCO</name>
<dbReference type="AlphaFoldDB" id="A0A9J5YX98"/>
<sequence length="81" mass="9472">MFKIQFGRNSKLRATGTASHVCSIKFITQSRSIEFTIFFFRWKDNSKNYTMYKNHGQRLCGLVLVSLQSQLMILPRSTLHL</sequence>
<evidence type="ECO:0000313" key="2">
    <source>
        <dbReference type="Proteomes" id="UP000824120"/>
    </source>
</evidence>
<evidence type="ECO:0000313" key="1">
    <source>
        <dbReference type="EMBL" id="KAG5604445.1"/>
    </source>
</evidence>
<organism evidence="1 2">
    <name type="scientific">Solanum commersonii</name>
    <name type="common">Commerson's wild potato</name>
    <name type="synonym">Commerson's nightshade</name>
    <dbReference type="NCBI Taxonomy" id="4109"/>
    <lineage>
        <taxon>Eukaryota</taxon>
        <taxon>Viridiplantae</taxon>
        <taxon>Streptophyta</taxon>
        <taxon>Embryophyta</taxon>
        <taxon>Tracheophyta</taxon>
        <taxon>Spermatophyta</taxon>
        <taxon>Magnoliopsida</taxon>
        <taxon>eudicotyledons</taxon>
        <taxon>Gunneridae</taxon>
        <taxon>Pentapetalae</taxon>
        <taxon>asterids</taxon>
        <taxon>lamiids</taxon>
        <taxon>Solanales</taxon>
        <taxon>Solanaceae</taxon>
        <taxon>Solanoideae</taxon>
        <taxon>Solaneae</taxon>
        <taxon>Solanum</taxon>
    </lineage>
</organism>
<proteinExistence type="predicted"/>
<gene>
    <name evidence="1" type="ORF">H5410_025937</name>
</gene>
<comment type="caution">
    <text evidence="1">The sequence shown here is derived from an EMBL/GenBank/DDBJ whole genome shotgun (WGS) entry which is preliminary data.</text>
</comment>
<accession>A0A9J5YX98</accession>
<reference evidence="1 2" key="1">
    <citation type="submission" date="2020-09" db="EMBL/GenBank/DDBJ databases">
        <title>De no assembly of potato wild relative species, Solanum commersonii.</title>
        <authorList>
            <person name="Cho K."/>
        </authorList>
    </citation>
    <scope>NUCLEOTIDE SEQUENCE [LARGE SCALE GENOMIC DNA]</scope>
    <source>
        <strain evidence="1">LZ3.2</strain>
        <tissue evidence="1">Leaf</tissue>
    </source>
</reference>
<dbReference type="EMBL" id="JACXVP010000005">
    <property type="protein sequence ID" value="KAG5604445.1"/>
    <property type="molecule type" value="Genomic_DNA"/>
</dbReference>